<dbReference type="AlphaFoldDB" id="A0A9R0ZBW1"/>
<dbReference type="InterPro" id="IPR019595">
    <property type="entry name" value="DUF2470"/>
</dbReference>
<protein>
    <recommendedName>
        <fullName evidence="1">DUF2470 domain-containing protein</fullName>
    </recommendedName>
</protein>
<dbReference type="Pfam" id="PF10615">
    <property type="entry name" value="DUF2470"/>
    <property type="match status" value="1"/>
</dbReference>
<name>A0A9R0ZBW1_TRITD</name>
<dbReference type="SUPFAM" id="SSF50475">
    <property type="entry name" value="FMN-binding split barrel"/>
    <property type="match status" value="1"/>
</dbReference>
<organism evidence="2 3">
    <name type="scientific">Triticum turgidum subsp. durum</name>
    <name type="common">Durum wheat</name>
    <name type="synonym">Triticum durum</name>
    <dbReference type="NCBI Taxonomy" id="4567"/>
    <lineage>
        <taxon>Eukaryota</taxon>
        <taxon>Viridiplantae</taxon>
        <taxon>Streptophyta</taxon>
        <taxon>Embryophyta</taxon>
        <taxon>Tracheophyta</taxon>
        <taxon>Spermatophyta</taxon>
        <taxon>Magnoliopsida</taxon>
        <taxon>Liliopsida</taxon>
        <taxon>Poales</taxon>
        <taxon>Poaceae</taxon>
        <taxon>BOP clade</taxon>
        <taxon>Pooideae</taxon>
        <taxon>Triticodae</taxon>
        <taxon>Triticeae</taxon>
        <taxon>Triticinae</taxon>
        <taxon>Triticum</taxon>
    </lineage>
</organism>
<evidence type="ECO:0000313" key="3">
    <source>
        <dbReference type="Proteomes" id="UP000324705"/>
    </source>
</evidence>
<proteinExistence type="predicted"/>
<dbReference type="Proteomes" id="UP000324705">
    <property type="component" value="Chromosome 7A"/>
</dbReference>
<dbReference type="OMA" id="QATDVKM"/>
<dbReference type="EMBL" id="LT934123">
    <property type="protein sequence ID" value="VAI75057.1"/>
    <property type="molecule type" value="Genomic_DNA"/>
</dbReference>
<gene>
    <name evidence="2" type="ORF">TRITD_7Av1G123150</name>
</gene>
<evidence type="ECO:0000313" key="2">
    <source>
        <dbReference type="EMBL" id="VAI75057.1"/>
    </source>
</evidence>
<dbReference type="Gramene" id="TRITD7Av1G123150.2">
    <property type="protein sequence ID" value="TRITD7Av1G123150.2"/>
    <property type="gene ID" value="TRITD7Av1G123150"/>
</dbReference>
<keyword evidence="3" id="KW-1185">Reference proteome</keyword>
<accession>A0A9R0ZBW1</accession>
<evidence type="ECO:0000259" key="1">
    <source>
        <dbReference type="Pfam" id="PF10615"/>
    </source>
</evidence>
<reference evidence="2 3" key="1">
    <citation type="submission" date="2017-09" db="EMBL/GenBank/DDBJ databases">
        <authorList>
            <consortium name="International Durum Wheat Genome Sequencing Consortium (IDWGSC)"/>
            <person name="Milanesi L."/>
        </authorList>
    </citation>
    <scope>NUCLEOTIDE SEQUENCE [LARGE SCALE GENOMIC DNA]</scope>
    <source>
        <strain evidence="3">cv. Svevo</strain>
    </source>
</reference>
<dbReference type="Gene3D" id="3.20.180.10">
    <property type="entry name" value="PNP-oxidase-like"/>
    <property type="match status" value="1"/>
</dbReference>
<dbReference type="GO" id="GO:0009507">
    <property type="term" value="C:chloroplast"/>
    <property type="evidence" value="ECO:0007669"/>
    <property type="project" value="TreeGrafter"/>
</dbReference>
<feature type="domain" description="DUF2470" evidence="1">
    <location>
        <begin position="59"/>
        <end position="132"/>
    </location>
</feature>
<sequence length="161" mass="18816">MINSLKFFCTWILPVQFGTRNLLMIKMVMLHTFSIQGRVWVVPSEYSDAEPDPLRNFAESVVEEMNSEHAEDVHRIYNIYAESDFQALDVKMIWVDRLGFDLHVHSEEGIFAVRIPFSRQVSDQKAVKSSFNMMAHHAWEVDKSYATPEFEKMTMVVIFYA</sequence>
<dbReference type="PANTHER" id="PTHR13343:SF22">
    <property type="entry name" value="GLUTAMYL-TRNA REDUCTASE-BINDING PROTEIN, CHLOROPLASTIC"/>
    <property type="match status" value="1"/>
</dbReference>
<dbReference type="InterPro" id="IPR037119">
    <property type="entry name" value="Haem_oxidase_HugZ-like_sf"/>
</dbReference>
<dbReference type="PANTHER" id="PTHR13343">
    <property type="entry name" value="CREG1 PROTEIN"/>
    <property type="match status" value="1"/>
</dbReference>